<feature type="compositionally biased region" description="Low complexity" evidence="1">
    <location>
        <begin position="369"/>
        <end position="383"/>
    </location>
</feature>
<dbReference type="EMBL" id="JARH01000783">
    <property type="protein sequence ID" value="EXF76895.1"/>
    <property type="molecule type" value="Genomic_DNA"/>
</dbReference>
<dbReference type="eggNOG" id="ENOG502RR0P">
    <property type="taxonomic scope" value="Eukaryota"/>
</dbReference>
<sequence length="497" mass="53734">MEDPSAPGPLTSHPITGPPSSNSTSNGQRPAAKRSNSSVQRANSRFVEGSMNDRTSAAPPIDFLGPEDSTEIARRFHMDFYVDAPDAGVFSPERLRQQQQYHQQQHHQPLHQQSQPLLHQPTITYGEVKRPASSASSHVGKKGFWGGLREKLSFVRDKDKGAKRPLSLDGKLLAQGGGAGGFGSGNGNGNGLGPIGAPTAAAMPAHFANNGAGMPSRDEIMASYQQLMKDGFFDAHAIRSTRQPPPPSFNPSTTTYSTKPPADKKSFAERVSGQWPLPPTEEVQPLPDSRDGNRKRGMDNDEDMSAAKKLRKSASRMSVDLSIPGLRKQRSHGQSASVDTPPPNYMPPPPPPNYMPPPPPPRAVGGGTVFVRRSFSSSNRASNKLAKHQPSSSLGPMPMDTDFTPPNPSYAASTRSSIDSNDSRRSFREAARAWTSRTARKAAEPLGLRPNSNHGAAAMQCGPEQFKSRGFGCEGENYGVAQERELPSRWRGLTRFT</sequence>
<name>A0A010QJS1_9PEZI</name>
<dbReference type="OrthoDB" id="5226996at2759"/>
<comment type="caution">
    <text evidence="2">The sequence shown here is derived from an EMBL/GenBank/DDBJ whole genome shotgun (WGS) entry which is preliminary data.</text>
</comment>
<evidence type="ECO:0000256" key="1">
    <source>
        <dbReference type="SAM" id="MobiDB-lite"/>
    </source>
</evidence>
<feature type="compositionally biased region" description="Basic and acidic residues" evidence="1">
    <location>
        <begin position="421"/>
        <end position="431"/>
    </location>
</feature>
<dbReference type="AlphaFoldDB" id="A0A010QJS1"/>
<feature type="region of interest" description="Disordered" evidence="1">
    <location>
        <begin position="1"/>
        <end position="66"/>
    </location>
</feature>
<dbReference type="Proteomes" id="UP000020467">
    <property type="component" value="Unassembled WGS sequence"/>
</dbReference>
<proteinExistence type="predicted"/>
<feature type="compositionally biased region" description="Basic and acidic residues" evidence="1">
    <location>
        <begin position="288"/>
        <end position="299"/>
    </location>
</feature>
<evidence type="ECO:0000313" key="2">
    <source>
        <dbReference type="EMBL" id="EXF76895.1"/>
    </source>
</evidence>
<reference evidence="2 3" key="1">
    <citation type="submission" date="2014-02" db="EMBL/GenBank/DDBJ databases">
        <title>The genome sequence of Colletotrichum fioriniae PJ7.</title>
        <authorList>
            <person name="Baroncelli R."/>
            <person name="Thon M.R."/>
        </authorList>
    </citation>
    <scope>NUCLEOTIDE SEQUENCE [LARGE SCALE GENOMIC DNA]</scope>
    <source>
        <strain evidence="2 3">PJ7</strain>
    </source>
</reference>
<keyword evidence="3" id="KW-1185">Reference proteome</keyword>
<evidence type="ECO:0000313" key="3">
    <source>
        <dbReference type="Proteomes" id="UP000020467"/>
    </source>
</evidence>
<feature type="compositionally biased region" description="Pro residues" evidence="1">
    <location>
        <begin position="340"/>
        <end position="362"/>
    </location>
</feature>
<gene>
    <name evidence="2" type="ORF">CFIO01_12557</name>
</gene>
<dbReference type="KEGG" id="cfj:CFIO01_12557"/>
<feature type="region of interest" description="Disordered" evidence="1">
    <location>
        <begin position="238"/>
        <end position="459"/>
    </location>
</feature>
<feature type="compositionally biased region" description="Polar residues" evidence="1">
    <location>
        <begin position="18"/>
        <end position="43"/>
    </location>
</feature>
<organism evidence="2 3">
    <name type="scientific">Colletotrichum fioriniae PJ7</name>
    <dbReference type="NCBI Taxonomy" id="1445577"/>
    <lineage>
        <taxon>Eukaryota</taxon>
        <taxon>Fungi</taxon>
        <taxon>Dikarya</taxon>
        <taxon>Ascomycota</taxon>
        <taxon>Pezizomycotina</taxon>
        <taxon>Sordariomycetes</taxon>
        <taxon>Hypocreomycetidae</taxon>
        <taxon>Glomerellales</taxon>
        <taxon>Glomerellaceae</taxon>
        <taxon>Colletotrichum</taxon>
        <taxon>Colletotrichum acutatum species complex</taxon>
    </lineage>
</organism>
<dbReference type="HOGENOM" id="CLU_574923_0_0_1"/>
<protein>
    <submittedName>
        <fullName evidence="2">Uncharacterized protein</fullName>
    </submittedName>
</protein>
<accession>A0A010QJS1</accession>
<feature type="region of interest" description="Disordered" evidence="1">
    <location>
        <begin position="94"/>
        <end position="114"/>
    </location>
</feature>